<sequence length="310" mass="35690">MGIPGDIGVPATENLKLYLSQATLPLMKMPRNVPQLPPSGHRSHNIGLTTRPERYRRLQFMSQDLGIDIEVDVPNYINRVVPEHPLKEEDYDSETGNAIRIPCNPTFDIPQPHMIPPTDLDRFASWLVYLPLQTVERAMHLVHPKSRPWSFVYQNGDMDDAHFKYYAWELAPSISNPNGQETTAIFPLFNESRRIRFKDDERIWGKLYDICVSRNCPYFAITNYYGWVFGVFSKGWSTAFVGKVQKYVDVTPTILEHLLYWLSSSMDEPGTYRRPEVGNEHIIPPEECPSVVYDVMAKNPRAALALYLLD</sequence>
<dbReference type="Proteomes" id="UP001201163">
    <property type="component" value="Unassembled WGS sequence"/>
</dbReference>
<gene>
    <name evidence="1" type="ORF">EDB92DRAFT_1939050</name>
</gene>
<proteinExistence type="predicted"/>
<evidence type="ECO:0000313" key="2">
    <source>
        <dbReference type="Proteomes" id="UP001201163"/>
    </source>
</evidence>
<protein>
    <submittedName>
        <fullName evidence="1">Uncharacterized protein</fullName>
    </submittedName>
</protein>
<organism evidence="1 2">
    <name type="scientific">Lactarius akahatsu</name>
    <dbReference type="NCBI Taxonomy" id="416441"/>
    <lineage>
        <taxon>Eukaryota</taxon>
        <taxon>Fungi</taxon>
        <taxon>Dikarya</taxon>
        <taxon>Basidiomycota</taxon>
        <taxon>Agaricomycotina</taxon>
        <taxon>Agaricomycetes</taxon>
        <taxon>Russulales</taxon>
        <taxon>Russulaceae</taxon>
        <taxon>Lactarius</taxon>
    </lineage>
</organism>
<name>A0AAD4LVD8_9AGAM</name>
<keyword evidence="2" id="KW-1185">Reference proteome</keyword>
<comment type="caution">
    <text evidence="1">The sequence shown here is derived from an EMBL/GenBank/DDBJ whole genome shotgun (WGS) entry which is preliminary data.</text>
</comment>
<reference evidence="1" key="1">
    <citation type="submission" date="2022-01" db="EMBL/GenBank/DDBJ databases">
        <title>Comparative genomics reveals a dynamic genome evolution in the ectomycorrhizal milk-cap (Lactarius) mushrooms.</title>
        <authorList>
            <consortium name="DOE Joint Genome Institute"/>
            <person name="Lebreton A."/>
            <person name="Tang N."/>
            <person name="Kuo A."/>
            <person name="LaButti K."/>
            <person name="Drula E."/>
            <person name="Barry K."/>
            <person name="Clum A."/>
            <person name="Lipzen A."/>
            <person name="Mousain D."/>
            <person name="Ng V."/>
            <person name="Wang R."/>
            <person name="Wang X."/>
            <person name="Dai Y."/>
            <person name="Henrissat B."/>
            <person name="Grigoriev I.V."/>
            <person name="Guerin-Laguette A."/>
            <person name="Yu F."/>
            <person name="Martin F.M."/>
        </authorList>
    </citation>
    <scope>NUCLEOTIDE SEQUENCE</scope>
    <source>
        <strain evidence="1">QP</strain>
    </source>
</reference>
<dbReference type="AlphaFoldDB" id="A0AAD4LVD8"/>
<accession>A0AAD4LVD8</accession>
<evidence type="ECO:0000313" key="1">
    <source>
        <dbReference type="EMBL" id="KAH9001294.1"/>
    </source>
</evidence>
<dbReference type="EMBL" id="JAKELL010000001">
    <property type="protein sequence ID" value="KAH9001294.1"/>
    <property type="molecule type" value="Genomic_DNA"/>
</dbReference>